<evidence type="ECO:0000313" key="1">
    <source>
        <dbReference type="EMBL" id="KAI4346600.1"/>
    </source>
</evidence>
<accession>A0ACB9PD01</accession>
<sequence length="182" mass="20615">MGKHIVIPVEELELSMKLKYSASNNHAKDDKVEKNEEEIAITGDKTECRFCQEEDFIIKMEAPCFCNGTLKYAHRSCIQRWCNIKGGITCEICGEPPLLLAEIATEVTDRVAAALNDDCNFHSPSGGVICGTGLLLFLTLLILRDAYYYAPPKEDKLFHTLFCVMVVILAPFYIMSWFYECR</sequence>
<protein>
    <submittedName>
        <fullName evidence="1">Uncharacterized protein</fullName>
    </submittedName>
</protein>
<reference evidence="1 2" key="1">
    <citation type="journal article" date="2022" name="DNA Res.">
        <title>Chromosomal-level genome assembly of the orchid tree Bauhinia variegata (Leguminosae; Cercidoideae) supports the allotetraploid origin hypothesis of Bauhinia.</title>
        <authorList>
            <person name="Zhong Y."/>
            <person name="Chen Y."/>
            <person name="Zheng D."/>
            <person name="Pang J."/>
            <person name="Liu Y."/>
            <person name="Luo S."/>
            <person name="Meng S."/>
            <person name="Qian L."/>
            <person name="Wei D."/>
            <person name="Dai S."/>
            <person name="Zhou R."/>
        </authorList>
    </citation>
    <scope>NUCLEOTIDE SEQUENCE [LARGE SCALE GENOMIC DNA]</scope>
    <source>
        <strain evidence="1">BV-YZ2020</strain>
    </source>
</reference>
<comment type="caution">
    <text evidence="1">The sequence shown here is derived from an EMBL/GenBank/DDBJ whole genome shotgun (WGS) entry which is preliminary data.</text>
</comment>
<dbReference type="Proteomes" id="UP000828941">
    <property type="component" value="Chromosome 4"/>
</dbReference>
<organism evidence="1 2">
    <name type="scientific">Bauhinia variegata</name>
    <name type="common">Purple orchid tree</name>
    <name type="synonym">Phanera variegata</name>
    <dbReference type="NCBI Taxonomy" id="167791"/>
    <lineage>
        <taxon>Eukaryota</taxon>
        <taxon>Viridiplantae</taxon>
        <taxon>Streptophyta</taxon>
        <taxon>Embryophyta</taxon>
        <taxon>Tracheophyta</taxon>
        <taxon>Spermatophyta</taxon>
        <taxon>Magnoliopsida</taxon>
        <taxon>eudicotyledons</taxon>
        <taxon>Gunneridae</taxon>
        <taxon>Pentapetalae</taxon>
        <taxon>rosids</taxon>
        <taxon>fabids</taxon>
        <taxon>Fabales</taxon>
        <taxon>Fabaceae</taxon>
        <taxon>Cercidoideae</taxon>
        <taxon>Cercideae</taxon>
        <taxon>Bauhiniinae</taxon>
        <taxon>Bauhinia</taxon>
    </lineage>
</organism>
<proteinExistence type="predicted"/>
<dbReference type="EMBL" id="CM039429">
    <property type="protein sequence ID" value="KAI4346600.1"/>
    <property type="molecule type" value="Genomic_DNA"/>
</dbReference>
<name>A0ACB9PD01_BAUVA</name>
<gene>
    <name evidence="1" type="ORF">L6164_007482</name>
</gene>
<evidence type="ECO:0000313" key="2">
    <source>
        <dbReference type="Proteomes" id="UP000828941"/>
    </source>
</evidence>
<keyword evidence="2" id="KW-1185">Reference proteome</keyword>